<dbReference type="Pfam" id="PF13546">
    <property type="entry name" value="DDE_5"/>
    <property type="match status" value="1"/>
</dbReference>
<proteinExistence type="predicted"/>
<organism evidence="2 3">
    <name type="scientific">Chroococcidiopsis cubana SAG 39.79</name>
    <dbReference type="NCBI Taxonomy" id="388085"/>
    <lineage>
        <taxon>Bacteria</taxon>
        <taxon>Bacillati</taxon>
        <taxon>Cyanobacteriota</taxon>
        <taxon>Cyanophyceae</taxon>
        <taxon>Chroococcidiopsidales</taxon>
        <taxon>Chroococcidiopsidaceae</taxon>
        <taxon>Chroococcidiopsis</taxon>
    </lineage>
</organism>
<evidence type="ECO:0000313" key="3">
    <source>
        <dbReference type="Proteomes" id="UP000282574"/>
    </source>
</evidence>
<dbReference type="PANTHER" id="PTHR33627:SF1">
    <property type="entry name" value="TRANSPOSASE"/>
    <property type="match status" value="1"/>
</dbReference>
<dbReference type="NCBIfam" id="NF033540">
    <property type="entry name" value="transpos_IS701"/>
    <property type="match status" value="1"/>
</dbReference>
<name>A0AB37UED1_9CYAN</name>
<dbReference type="Proteomes" id="UP000282574">
    <property type="component" value="Unassembled WGS sequence"/>
</dbReference>
<keyword evidence="3" id="KW-1185">Reference proteome</keyword>
<evidence type="ECO:0000313" key="2">
    <source>
        <dbReference type="EMBL" id="RUT06947.1"/>
    </source>
</evidence>
<sequence>MSLRADVEKLNQRRLQVMQSCRQTNPSRGFTLIVDDSGHRKSGDNTDGVGRQYIGEIGKTDNGIVLLTTHLYDGVRRLPLDVALYQHASSLAGGKEDPNFVKKPDLAMQLIDTCLKRGLKPGVTLIDAGYGNNTPFIKQLEARRLTYIAAIAKNRQVTCQLAADERPRKHGLQEVGQNLAPSCFTRVELSIDKPRTVWVATLSVHVPKLEGARTLAIQLNAATWEQATEIDYFLTNAPEQFLSPAWVATTYSQRNWIEVFYREAKGWLGLSEYQVRDAISMKRHWILVFTAYTFILWHQLTGGFRRRWATKPLQTFTEALTAFRTAVEFRLVRWLMTHFDVFAAHRAKSGFIWA</sequence>
<dbReference type="EMBL" id="RSCK01000063">
    <property type="protein sequence ID" value="RUT06947.1"/>
    <property type="molecule type" value="Genomic_DNA"/>
</dbReference>
<dbReference type="PANTHER" id="PTHR33627">
    <property type="entry name" value="TRANSPOSASE"/>
    <property type="match status" value="1"/>
</dbReference>
<protein>
    <recommendedName>
        <fullName evidence="1">Transposase IS701-like DDE domain-containing protein</fullName>
    </recommendedName>
</protein>
<dbReference type="InterPro" id="IPR038721">
    <property type="entry name" value="IS701-like_DDE_dom"/>
</dbReference>
<dbReference type="InterPro" id="IPR012337">
    <property type="entry name" value="RNaseH-like_sf"/>
</dbReference>
<dbReference type="AlphaFoldDB" id="A0AB37UED1"/>
<accession>A0AB37UED1</accession>
<dbReference type="SUPFAM" id="SSF53098">
    <property type="entry name" value="Ribonuclease H-like"/>
    <property type="match status" value="1"/>
</dbReference>
<gene>
    <name evidence="2" type="ORF">DSM107010_51180</name>
</gene>
<dbReference type="InterPro" id="IPR039365">
    <property type="entry name" value="IS701-like"/>
</dbReference>
<evidence type="ECO:0000259" key="1">
    <source>
        <dbReference type="Pfam" id="PF13546"/>
    </source>
</evidence>
<reference evidence="2 3" key="1">
    <citation type="journal article" date="2019" name="Genome Biol. Evol.">
        <title>Day and night: Metabolic profiles and evolutionary relationships of six axenic non-marine cyanobacteria.</title>
        <authorList>
            <person name="Will S.E."/>
            <person name="Henke P."/>
            <person name="Boedeker C."/>
            <person name="Huang S."/>
            <person name="Brinkmann H."/>
            <person name="Rohde M."/>
            <person name="Jarek M."/>
            <person name="Friedl T."/>
            <person name="Seufert S."/>
            <person name="Schumacher M."/>
            <person name="Overmann J."/>
            <person name="Neumann-Schaal M."/>
            <person name="Petersen J."/>
        </authorList>
    </citation>
    <scope>NUCLEOTIDE SEQUENCE [LARGE SCALE GENOMIC DNA]</scope>
    <source>
        <strain evidence="2 3">SAG 39.79</strain>
    </source>
</reference>
<feature type="domain" description="Transposase IS701-like DDE" evidence="1">
    <location>
        <begin position="14"/>
        <end position="171"/>
    </location>
</feature>
<comment type="caution">
    <text evidence="2">The sequence shown here is derived from an EMBL/GenBank/DDBJ whole genome shotgun (WGS) entry which is preliminary data.</text>
</comment>